<comment type="caution">
    <text evidence="3">The sequence shown here is derived from an EMBL/GenBank/DDBJ whole genome shotgun (WGS) entry which is preliminary data.</text>
</comment>
<keyword evidence="4" id="KW-1185">Reference proteome</keyword>
<keyword evidence="2" id="KW-0812">Transmembrane</keyword>
<dbReference type="EMBL" id="JAGKQM010000003">
    <property type="protein sequence ID" value="KAH0936484.1"/>
    <property type="molecule type" value="Genomic_DNA"/>
</dbReference>
<dbReference type="PANTHER" id="PTHR23273:SF162">
    <property type="entry name" value="REPLICATION FACTOR A C-TERMINAL DOMAIN-CONTAINING PROTEIN"/>
    <property type="match status" value="1"/>
</dbReference>
<feature type="transmembrane region" description="Helical" evidence="2">
    <location>
        <begin position="54"/>
        <end position="75"/>
    </location>
</feature>
<evidence type="ECO:0000256" key="2">
    <source>
        <dbReference type="SAM" id="Phobius"/>
    </source>
</evidence>
<evidence type="ECO:0000313" key="3">
    <source>
        <dbReference type="EMBL" id="KAH0936484.1"/>
    </source>
</evidence>
<feature type="region of interest" description="Disordered" evidence="1">
    <location>
        <begin position="94"/>
        <end position="125"/>
    </location>
</feature>
<keyword evidence="2" id="KW-0472">Membrane</keyword>
<dbReference type="PANTHER" id="PTHR23273">
    <property type="entry name" value="REPLICATION FACTOR A 1, RFA1"/>
    <property type="match status" value="1"/>
</dbReference>
<dbReference type="SUPFAM" id="SSF50249">
    <property type="entry name" value="Nucleic acid-binding proteins"/>
    <property type="match status" value="1"/>
</dbReference>
<reference evidence="3 4" key="1">
    <citation type="submission" date="2021-05" db="EMBL/GenBank/DDBJ databases">
        <title>Genome Assembly of Synthetic Allotetraploid Brassica napus Reveals Homoeologous Exchanges between Subgenomes.</title>
        <authorList>
            <person name="Davis J.T."/>
        </authorList>
    </citation>
    <scope>NUCLEOTIDE SEQUENCE [LARGE SCALE GENOMIC DNA]</scope>
    <source>
        <strain evidence="4">cv. Da-Ae</strain>
        <tissue evidence="3">Seedling</tissue>
    </source>
</reference>
<dbReference type="Proteomes" id="UP000824890">
    <property type="component" value="Unassembled WGS sequence"/>
</dbReference>
<accession>A0ABQ8E4B8</accession>
<dbReference type="Gene3D" id="2.40.50.140">
    <property type="entry name" value="Nucleic acid-binding proteins"/>
    <property type="match status" value="1"/>
</dbReference>
<feature type="region of interest" description="Disordered" evidence="1">
    <location>
        <begin position="509"/>
        <end position="551"/>
    </location>
</feature>
<gene>
    <name evidence="3" type="ORF">HID58_013601</name>
</gene>
<evidence type="ECO:0000256" key="1">
    <source>
        <dbReference type="SAM" id="MobiDB-lite"/>
    </source>
</evidence>
<sequence length="551" mass="61842">MRHLSRSSSFLTSVIMPFASYLSTSRSSLTLLSKSVSTHTFTTNCSNQTFLDLIQWILFIFLSICLSINLFPWLMCRLKSKSFSQTNVTMEPKGDSLISSDRKTNKKTVASSATARPNRKSTASSTIVMKPNGKFSVSSAILMKPNASTALSSTHGDQVMFFRDVSLGPPEAGLRLEIHTRKPSLDRRCSLSMNREPLFKVLFQRDGLGHINWNKLSIVLRIIAPLLHSLEIMNYWFLITLWFQFMKIGSDYVGHMKLVDGQTITEHWSSTKLTYQRSDIYVFMFRHMSNGPVIKLYLWDMAASDLCEKFKSYGSTIQAFCWSPQLSSNSDIANKINAKVVWFECTTTIDDVVQGSAWYYISCGACNSKEVKGPTSLICNNKKCGKNDVTGVLMFSHCRYLTRISVYNKSEQAFFIILGDASKELTGKHASELVASYFESNEGVEADHCVPVPQALLDTIWQTYKFIVEVSDHNLSGKTQTIIVAKIFPSEAPQPIAPLEEPDVLSTSDDILMTGSEESGPYRGFEDSARDRVRKASESLESDEAKRYKSG</sequence>
<dbReference type="InterPro" id="IPR012340">
    <property type="entry name" value="NA-bd_OB-fold"/>
</dbReference>
<protein>
    <recommendedName>
        <fullName evidence="5">Replication factor A C-terminal domain-containing protein</fullName>
    </recommendedName>
</protein>
<feature type="compositionally biased region" description="Basic and acidic residues" evidence="1">
    <location>
        <begin position="524"/>
        <end position="551"/>
    </location>
</feature>
<evidence type="ECO:0000313" key="4">
    <source>
        <dbReference type="Proteomes" id="UP000824890"/>
    </source>
</evidence>
<evidence type="ECO:0008006" key="5">
    <source>
        <dbReference type="Google" id="ProtNLM"/>
    </source>
</evidence>
<organism evidence="3 4">
    <name type="scientific">Brassica napus</name>
    <name type="common">Rape</name>
    <dbReference type="NCBI Taxonomy" id="3708"/>
    <lineage>
        <taxon>Eukaryota</taxon>
        <taxon>Viridiplantae</taxon>
        <taxon>Streptophyta</taxon>
        <taxon>Embryophyta</taxon>
        <taxon>Tracheophyta</taxon>
        <taxon>Spermatophyta</taxon>
        <taxon>Magnoliopsida</taxon>
        <taxon>eudicotyledons</taxon>
        <taxon>Gunneridae</taxon>
        <taxon>Pentapetalae</taxon>
        <taxon>rosids</taxon>
        <taxon>malvids</taxon>
        <taxon>Brassicales</taxon>
        <taxon>Brassicaceae</taxon>
        <taxon>Brassiceae</taxon>
        <taxon>Brassica</taxon>
    </lineage>
</organism>
<proteinExistence type="predicted"/>
<keyword evidence="2" id="KW-1133">Transmembrane helix</keyword>
<feature type="compositionally biased region" description="Polar residues" evidence="1">
    <location>
        <begin position="107"/>
        <end position="125"/>
    </location>
</feature>
<name>A0ABQ8E4B8_BRANA</name>